<dbReference type="Proteomes" id="UP000481033">
    <property type="component" value="Unassembled WGS sequence"/>
</dbReference>
<name>A0A6M0RMK7_9CYAN</name>
<keyword evidence="3" id="KW-1185">Reference proteome</keyword>
<gene>
    <name evidence="2" type="ORF">DXZ20_17295</name>
</gene>
<evidence type="ECO:0000313" key="3">
    <source>
        <dbReference type="Proteomes" id="UP000481033"/>
    </source>
</evidence>
<dbReference type="CDD" id="cd03801">
    <property type="entry name" value="GT4_PimA-like"/>
    <property type="match status" value="1"/>
</dbReference>
<dbReference type="SUPFAM" id="SSF53756">
    <property type="entry name" value="UDP-Glycosyltransferase/glycogen phosphorylase"/>
    <property type="match status" value="1"/>
</dbReference>
<proteinExistence type="predicted"/>
<dbReference type="PANTHER" id="PTHR45947">
    <property type="entry name" value="SULFOQUINOVOSYL TRANSFERASE SQD2"/>
    <property type="match status" value="1"/>
</dbReference>
<protein>
    <submittedName>
        <fullName evidence="2">Glycosyltransferase</fullName>
    </submittedName>
</protein>
<reference evidence="2 3" key="1">
    <citation type="journal article" date="2020" name="Microb. Ecol.">
        <title>Ecogenomics of the Marine Benthic Filamentous Cyanobacterium Adonisia.</title>
        <authorList>
            <person name="Walter J.M."/>
            <person name="Coutinho F.H."/>
            <person name="Leomil L."/>
            <person name="Hargreaves P.I."/>
            <person name="Campeao M.E."/>
            <person name="Vieira V.V."/>
            <person name="Silva B.S."/>
            <person name="Fistarol G.O."/>
            <person name="Salomon P.S."/>
            <person name="Sawabe T."/>
            <person name="Mino S."/>
            <person name="Hosokawa M."/>
            <person name="Miyashita H."/>
            <person name="Maruyama F."/>
            <person name="van Verk M.C."/>
            <person name="Dutilh B.E."/>
            <person name="Thompson C.C."/>
            <person name="Thompson F.L."/>
        </authorList>
    </citation>
    <scope>NUCLEOTIDE SEQUENCE [LARGE SCALE GENOMIC DNA]</scope>
    <source>
        <strain evidence="2 3">CCMR0081</strain>
    </source>
</reference>
<dbReference type="Gene3D" id="3.40.50.2000">
    <property type="entry name" value="Glycogen Phosphorylase B"/>
    <property type="match status" value="2"/>
</dbReference>
<dbReference type="Pfam" id="PF13692">
    <property type="entry name" value="Glyco_trans_1_4"/>
    <property type="match status" value="1"/>
</dbReference>
<sequence length="412" mass="46583">MTTMRQSSALPVGTEHRTLFLVQVKPYPLSGGVSLRNWQNINLLAQRGPIAIFSLYKGSADAGSLPLTAVWQHYDLSAPSRSIWEKLQRRLWRFRPTGHGRSDWLYTQDAANQLRQRITSFKPTLIIVEEIWLYRYLPILQQVGCPLILDNHNVEGDDRRYQGSDAITPTILAQVKHIEARFIRAVDQVWMCSHEDVRHLHQLYPMEEKKAYVIPNGVNPDYYKAVQSNTILSDKAKTLLYLGRFSYQPNAEAASILLNQIYPLLKKTVGNCQLLLVGCDPTEAMLKAAQADANIIVTGQVDDVRPYLARAAVMVVPLQKGSGTRLKLLEAFAAKCPVISTTKGAEGLEVEDEKHLLLRESPATIVEAVRRLWQDPRKVQALTEAAHSYFLKRYTWTAVGQKIQNSLTQLSR</sequence>
<dbReference type="GO" id="GO:0016757">
    <property type="term" value="F:glycosyltransferase activity"/>
    <property type="evidence" value="ECO:0007669"/>
    <property type="project" value="TreeGrafter"/>
</dbReference>
<accession>A0A6M0RMK7</accession>
<evidence type="ECO:0000259" key="1">
    <source>
        <dbReference type="Pfam" id="PF13439"/>
    </source>
</evidence>
<dbReference type="InterPro" id="IPR028098">
    <property type="entry name" value="Glyco_trans_4-like_N"/>
</dbReference>
<evidence type="ECO:0000313" key="2">
    <source>
        <dbReference type="EMBL" id="NEZ57396.1"/>
    </source>
</evidence>
<dbReference type="EMBL" id="QXHD01000004">
    <property type="protein sequence ID" value="NEZ57396.1"/>
    <property type="molecule type" value="Genomic_DNA"/>
</dbReference>
<dbReference type="InterPro" id="IPR050194">
    <property type="entry name" value="Glycosyltransferase_grp1"/>
</dbReference>
<comment type="caution">
    <text evidence="2">The sequence shown here is derived from an EMBL/GenBank/DDBJ whole genome shotgun (WGS) entry which is preliminary data.</text>
</comment>
<keyword evidence="2" id="KW-0808">Transferase</keyword>
<feature type="domain" description="Glycosyltransferase subfamily 4-like N-terminal" evidence="1">
    <location>
        <begin position="95"/>
        <end position="221"/>
    </location>
</feature>
<dbReference type="Pfam" id="PF13439">
    <property type="entry name" value="Glyco_transf_4"/>
    <property type="match status" value="1"/>
</dbReference>
<dbReference type="PANTHER" id="PTHR45947:SF3">
    <property type="entry name" value="SULFOQUINOVOSYL TRANSFERASE SQD2"/>
    <property type="match status" value="1"/>
</dbReference>
<organism evidence="2 3">
    <name type="scientific">Adonisia turfae CCMR0081</name>
    <dbReference type="NCBI Taxonomy" id="2292702"/>
    <lineage>
        <taxon>Bacteria</taxon>
        <taxon>Bacillati</taxon>
        <taxon>Cyanobacteriota</taxon>
        <taxon>Adonisia</taxon>
        <taxon>Adonisia turfae</taxon>
    </lineage>
</organism>
<dbReference type="AlphaFoldDB" id="A0A6M0RMK7"/>